<feature type="transmembrane region" description="Helical" evidence="1">
    <location>
        <begin position="70"/>
        <end position="89"/>
    </location>
</feature>
<name>A0A839AQR6_9FLAO</name>
<reference evidence="2 3" key="1">
    <citation type="submission" date="2020-07" db="EMBL/GenBank/DDBJ databases">
        <title>Bacterium isolated from marine sediment.</title>
        <authorList>
            <person name="Shang D."/>
            <person name="Du Z.-J."/>
        </authorList>
    </citation>
    <scope>NUCLEOTIDE SEQUENCE [LARGE SCALE GENOMIC DNA]</scope>
    <source>
        <strain evidence="2 3">S7007</strain>
    </source>
</reference>
<dbReference type="AlphaFoldDB" id="A0A839AQR6"/>
<accession>A0A839AQR6</accession>
<feature type="transmembrane region" description="Helical" evidence="1">
    <location>
        <begin position="179"/>
        <end position="199"/>
    </location>
</feature>
<feature type="transmembrane region" description="Helical" evidence="1">
    <location>
        <begin position="109"/>
        <end position="128"/>
    </location>
</feature>
<keyword evidence="1" id="KW-0472">Membrane</keyword>
<feature type="transmembrane region" description="Helical" evidence="1">
    <location>
        <begin position="6"/>
        <end position="26"/>
    </location>
</feature>
<keyword evidence="1" id="KW-0812">Transmembrane</keyword>
<proteinExistence type="predicted"/>
<evidence type="ECO:0000313" key="3">
    <source>
        <dbReference type="Proteomes" id="UP000563906"/>
    </source>
</evidence>
<evidence type="ECO:0000256" key="1">
    <source>
        <dbReference type="SAM" id="Phobius"/>
    </source>
</evidence>
<dbReference type="RefSeq" id="WP_182125346.1">
    <property type="nucleotide sequence ID" value="NZ_JACGLS010000004.1"/>
</dbReference>
<dbReference type="Proteomes" id="UP000563906">
    <property type="component" value="Unassembled WGS sequence"/>
</dbReference>
<organism evidence="2 3">
    <name type="scientific">Tenacibaculum pelagium</name>
    <dbReference type="NCBI Taxonomy" id="2759527"/>
    <lineage>
        <taxon>Bacteria</taxon>
        <taxon>Pseudomonadati</taxon>
        <taxon>Bacteroidota</taxon>
        <taxon>Flavobacteriia</taxon>
        <taxon>Flavobacteriales</taxon>
        <taxon>Flavobacteriaceae</taxon>
        <taxon>Tenacibaculum</taxon>
    </lineage>
</organism>
<gene>
    <name evidence="2" type="ORF">H3Z83_09995</name>
</gene>
<keyword evidence="1" id="KW-1133">Transmembrane helix</keyword>
<keyword evidence="3" id="KW-1185">Reference proteome</keyword>
<feature type="transmembrane region" description="Helical" evidence="1">
    <location>
        <begin position="148"/>
        <end position="167"/>
    </location>
</feature>
<comment type="caution">
    <text evidence="2">The sequence shown here is derived from an EMBL/GenBank/DDBJ whole genome shotgun (WGS) entry which is preliminary data.</text>
</comment>
<protein>
    <submittedName>
        <fullName evidence="2">Uncharacterized protein</fullName>
    </submittedName>
</protein>
<dbReference type="EMBL" id="JACGLS010000004">
    <property type="protein sequence ID" value="MBA6156846.1"/>
    <property type="molecule type" value="Genomic_DNA"/>
</dbReference>
<evidence type="ECO:0000313" key="2">
    <source>
        <dbReference type="EMBL" id="MBA6156846.1"/>
    </source>
</evidence>
<feature type="transmembrane region" description="Helical" evidence="1">
    <location>
        <begin position="38"/>
        <end position="58"/>
    </location>
</feature>
<sequence length="203" mass="22639">MILSHLVLGFVTSFIGYTPPSMLNITASKIYIENNKKIARQFIIGVSTIVLIQVFLAIKISEFLEKQPQLIHWIQNLGIVIFSILSILFIYKGLSSQKTQEIKPVKNGFLFGLSLSSINMFAIPFFAITHSSFVMHGWAMSGFACTSLFGIGTVLGTFAILSSYVFLAKKVEDKIITYAKYFNLLIGIITGIVAVYSIIKLYF</sequence>